<dbReference type="AlphaFoldDB" id="A0A6J0C7F1"/>
<proteinExistence type="inferred from homology"/>
<name>A0A6J0C7F1_NEOLC</name>
<organism evidence="16">
    <name type="scientific">Neodiprion lecontei</name>
    <name type="common">Redheaded pine sawfly</name>
    <dbReference type="NCBI Taxonomy" id="441921"/>
    <lineage>
        <taxon>Eukaryota</taxon>
        <taxon>Metazoa</taxon>
        <taxon>Ecdysozoa</taxon>
        <taxon>Arthropoda</taxon>
        <taxon>Hexapoda</taxon>
        <taxon>Insecta</taxon>
        <taxon>Pterygota</taxon>
        <taxon>Neoptera</taxon>
        <taxon>Endopterygota</taxon>
        <taxon>Hymenoptera</taxon>
        <taxon>Tenthredinoidea</taxon>
        <taxon>Diprionidae</taxon>
        <taxon>Diprioninae</taxon>
        <taxon>Neodiprion</taxon>
    </lineage>
</organism>
<comment type="function">
    <text evidence="5">Catalyzes the dephosphorylation of the nucleoside 5'-monophosphates deoxyadenosine monophosphate (dAMP), deoxycytidine monophosphate (dCMP), deoxyguanosine monophosphate (dGMP) and deoxythymidine monophosphate (dTMP).</text>
</comment>
<comment type="cofactor">
    <cofactor evidence="2">
        <name>Mn(2+)</name>
        <dbReference type="ChEBI" id="CHEBI:29035"/>
    </cofactor>
</comment>
<comment type="cofactor">
    <cofactor evidence="3">
        <name>Co(2+)</name>
        <dbReference type="ChEBI" id="CHEBI:48828"/>
    </cofactor>
</comment>
<keyword evidence="12" id="KW-0460">Magnesium</keyword>
<evidence type="ECO:0000313" key="16">
    <source>
        <dbReference type="RefSeq" id="XP_015522467.1"/>
    </source>
</evidence>
<dbReference type="InterPro" id="IPR003607">
    <property type="entry name" value="HD/PDEase_dom"/>
</dbReference>
<dbReference type="GO" id="GO:0009159">
    <property type="term" value="P:deoxyribonucleoside monophosphate catabolic process"/>
    <property type="evidence" value="ECO:0007669"/>
    <property type="project" value="UniProtKB-ARBA"/>
</dbReference>
<comment type="catalytic activity">
    <reaction evidence="1">
        <text>a 2'-deoxyribonucleoside 5'-phosphate + H2O = a 2'-deoxyribonucleoside + phosphate</text>
        <dbReference type="Rhea" id="RHEA:36167"/>
        <dbReference type="ChEBI" id="CHEBI:15377"/>
        <dbReference type="ChEBI" id="CHEBI:18274"/>
        <dbReference type="ChEBI" id="CHEBI:43474"/>
        <dbReference type="ChEBI" id="CHEBI:65317"/>
        <dbReference type="EC" id="3.1.3.89"/>
    </reaction>
</comment>
<comment type="cofactor">
    <cofactor evidence="4">
        <name>Mg(2+)</name>
        <dbReference type="ChEBI" id="CHEBI:18420"/>
    </cofactor>
</comment>
<accession>A0A6J0C7F1</accession>
<dbReference type="SUPFAM" id="SSF109604">
    <property type="entry name" value="HD-domain/PDEase-like"/>
    <property type="match status" value="1"/>
</dbReference>
<dbReference type="GeneID" id="107226236"/>
<evidence type="ECO:0000256" key="1">
    <source>
        <dbReference type="ARBA" id="ARBA00001638"/>
    </source>
</evidence>
<evidence type="ECO:0000256" key="4">
    <source>
        <dbReference type="ARBA" id="ARBA00001946"/>
    </source>
</evidence>
<dbReference type="FunFam" id="1.10.3210.10:FF:000011">
    <property type="entry name" value="HD domain-containing protein 2"/>
    <property type="match status" value="1"/>
</dbReference>
<evidence type="ECO:0000256" key="6">
    <source>
        <dbReference type="ARBA" id="ARBA00009999"/>
    </source>
</evidence>
<dbReference type="Gene3D" id="1.10.3210.10">
    <property type="entry name" value="Hypothetical protein af1432"/>
    <property type="match status" value="1"/>
</dbReference>
<dbReference type="GO" id="GO:0046872">
    <property type="term" value="F:metal ion binding"/>
    <property type="evidence" value="ECO:0007669"/>
    <property type="project" value="UniProtKB-KW"/>
</dbReference>
<keyword evidence="10" id="KW-0479">Metal-binding</keyword>
<dbReference type="Proteomes" id="UP000829291">
    <property type="component" value="Chromosome 4"/>
</dbReference>
<evidence type="ECO:0000259" key="14">
    <source>
        <dbReference type="SMART" id="SM00471"/>
    </source>
</evidence>
<dbReference type="GO" id="GO:0005737">
    <property type="term" value="C:cytoplasm"/>
    <property type="evidence" value="ECO:0007669"/>
    <property type="project" value="TreeGrafter"/>
</dbReference>
<dbReference type="PANTHER" id="PTHR11845:SF13">
    <property type="entry name" value="5'-DEOXYNUCLEOTIDASE HDDC2"/>
    <property type="match status" value="1"/>
</dbReference>
<gene>
    <name evidence="16" type="primary">LOC107226236</name>
</gene>
<dbReference type="RefSeq" id="XP_015522467.1">
    <property type="nucleotide sequence ID" value="XM_015666981.2"/>
</dbReference>
<evidence type="ECO:0000256" key="8">
    <source>
        <dbReference type="ARBA" id="ARBA00012964"/>
    </source>
</evidence>
<evidence type="ECO:0000256" key="5">
    <source>
        <dbReference type="ARBA" id="ARBA00004074"/>
    </source>
</evidence>
<evidence type="ECO:0000256" key="2">
    <source>
        <dbReference type="ARBA" id="ARBA00001936"/>
    </source>
</evidence>
<keyword evidence="11" id="KW-0378">Hydrolase</keyword>
<dbReference type="SMART" id="SM00471">
    <property type="entry name" value="HDc"/>
    <property type="match status" value="1"/>
</dbReference>
<dbReference type="EC" id="3.1.3.89" evidence="8"/>
<keyword evidence="15" id="KW-1185">Reference proteome</keyword>
<reference evidence="16" key="1">
    <citation type="submission" date="2025-08" db="UniProtKB">
        <authorList>
            <consortium name="RefSeq"/>
        </authorList>
    </citation>
    <scope>IDENTIFICATION</scope>
    <source>
        <tissue evidence="16">Thorax and Abdomen</tissue>
    </source>
</reference>
<dbReference type="PANTHER" id="PTHR11845">
    <property type="entry name" value="5'-DEOXYNUCLEOTIDASE HDDC2"/>
    <property type="match status" value="1"/>
</dbReference>
<evidence type="ECO:0000256" key="3">
    <source>
        <dbReference type="ARBA" id="ARBA00001941"/>
    </source>
</evidence>
<evidence type="ECO:0000256" key="11">
    <source>
        <dbReference type="ARBA" id="ARBA00022801"/>
    </source>
</evidence>
<protein>
    <recommendedName>
        <fullName evidence="9">5'-deoxynucleotidase HDDC2</fullName>
        <ecNumber evidence="8">3.1.3.89</ecNumber>
    </recommendedName>
    <alternativeName>
        <fullName evidence="13">HD domain-containing protein 2</fullName>
    </alternativeName>
</protein>
<evidence type="ECO:0000256" key="10">
    <source>
        <dbReference type="ARBA" id="ARBA00022723"/>
    </source>
</evidence>
<dbReference type="InterPro" id="IPR006674">
    <property type="entry name" value="HD_domain"/>
</dbReference>
<dbReference type="KEGG" id="nlo:107226236"/>
<dbReference type="OrthoDB" id="10254258at2759"/>
<dbReference type="Pfam" id="PF13023">
    <property type="entry name" value="HD_3"/>
    <property type="match status" value="1"/>
</dbReference>
<comment type="subunit">
    <text evidence="7">Homodimer.</text>
</comment>
<evidence type="ECO:0000256" key="7">
    <source>
        <dbReference type="ARBA" id="ARBA00011738"/>
    </source>
</evidence>
<evidence type="ECO:0000256" key="12">
    <source>
        <dbReference type="ARBA" id="ARBA00022842"/>
    </source>
</evidence>
<evidence type="ECO:0000313" key="15">
    <source>
        <dbReference type="Proteomes" id="UP000829291"/>
    </source>
</evidence>
<sequence length="193" mass="22226">MTDATKLVEFMELVGRLKHVKRTGWILSKITEPETISGHMYRMAMLSFLVDNKENLDKVKIMQMTLIHDLAECIVGDITPHCGVCPEEKHKLEDEAMQKICELLGDKGPQVLTMFREYEHQQTPEAQYVKDLDRLDLIMQAFEYEKRDGTPGKLQEYFTATNGKINHPFVKRLAEEVNTQRDALANIPCNNKS</sequence>
<evidence type="ECO:0000256" key="13">
    <source>
        <dbReference type="ARBA" id="ARBA00032735"/>
    </source>
</evidence>
<evidence type="ECO:0000256" key="9">
    <source>
        <dbReference type="ARBA" id="ARBA00015933"/>
    </source>
</evidence>
<dbReference type="InterPro" id="IPR039356">
    <property type="entry name" value="YfbR/HDDC2"/>
</dbReference>
<feature type="domain" description="HD/PDEase" evidence="14">
    <location>
        <begin position="32"/>
        <end position="147"/>
    </location>
</feature>
<comment type="similarity">
    <text evidence="6">Belongs to the HDDC2 family.</text>
</comment>
<dbReference type="GO" id="GO:0002953">
    <property type="term" value="F:5'-deoxynucleotidase activity"/>
    <property type="evidence" value="ECO:0007669"/>
    <property type="project" value="UniProtKB-EC"/>
</dbReference>
<dbReference type="InParanoid" id="A0A6J0C7F1"/>